<reference evidence="1 2" key="1">
    <citation type="submission" date="2016-04" db="EMBL/GenBank/DDBJ databases">
        <title>Draft Genome Assembly of the Bloom-forming Cyanobacterium Nodularia spumigena Strain CENA596 in Shrimp Production Ponds.</title>
        <authorList>
            <person name="Popin R.V."/>
            <person name="Rigonato J."/>
            <person name="Abreu V.A."/>
            <person name="Andreote A.P."/>
            <person name="Silveira S.B."/>
            <person name="Odebrecht C."/>
            <person name="Fiore M.F."/>
        </authorList>
    </citation>
    <scope>NUCLEOTIDE SEQUENCE [LARGE SCALE GENOMIC DNA]</scope>
    <source>
        <strain evidence="1 2">CENA596</strain>
    </source>
</reference>
<evidence type="ECO:0000313" key="1">
    <source>
        <dbReference type="EMBL" id="KZL49380.1"/>
    </source>
</evidence>
<dbReference type="AlphaFoldDB" id="A0A166J8V2"/>
<evidence type="ECO:0000313" key="2">
    <source>
        <dbReference type="Proteomes" id="UP000076555"/>
    </source>
</evidence>
<accession>A0A166J8V2</accession>
<dbReference type="EMBL" id="LWAJ01000177">
    <property type="protein sequence ID" value="KZL49380.1"/>
    <property type="molecule type" value="Genomic_DNA"/>
</dbReference>
<comment type="caution">
    <text evidence="1">The sequence shown here is derived from an EMBL/GenBank/DDBJ whole genome shotgun (WGS) entry which is preliminary data.</text>
</comment>
<name>A0A166J8V2_NODSP</name>
<organism evidence="1 2">
    <name type="scientific">Nodularia spumigena CENA596</name>
    <dbReference type="NCBI Taxonomy" id="1819295"/>
    <lineage>
        <taxon>Bacteria</taxon>
        <taxon>Bacillati</taxon>
        <taxon>Cyanobacteriota</taxon>
        <taxon>Cyanophyceae</taxon>
        <taxon>Nostocales</taxon>
        <taxon>Nodulariaceae</taxon>
        <taxon>Nodularia</taxon>
    </lineage>
</organism>
<sequence length="77" mass="8782">MSTTHAKYIPFRVEWIRAIGILANLHNEEEIASYPKLAPIISNSEYISRQINLNKATSAYILIGEKTNADILLIFMF</sequence>
<protein>
    <submittedName>
        <fullName evidence="1">Uncharacterized protein</fullName>
    </submittedName>
</protein>
<gene>
    <name evidence="1" type="ORF">A2T98_13255</name>
</gene>
<proteinExistence type="predicted"/>
<dbReference type="Proteomes" id="UP000076555">
    <property type="component" value="Unassembled WGS sequence"/>
</dbReference>